<organism evidence="3 4">
    <name type="scientific">Niastella caeni</name>
    <dbReference type="NCBI Taxonomy" id="2569763"/>
    <lineage>
        <taxon>Bacteria</taxon>
        <taxon>Pseudomonadati</taxon>
        <taxon>Bacteroidota</taxon>
        <taxon>Chitinophagia</taxon>
        <taxon>Chitinophagales</taxon>
        <taxon>Chitinophagaceae</taxon>
        <taxon>Niastella</taxon>
    </lineage>
</organism>
<keyword evidence="4" id="KW-1185">Reference proteome</keyword>
<protein>
    <submittedName>
        <fullName evidence="3">CHAT domain-containing protein</fullName>
    </submittedName>
</protein>
<dbReference type="OrthoDB" id="9771112at2"/>
<feature type="domain" description="CHAT" evidence="2">
    <location>
        <begin position="619"/>
        <end position="870"/>
    </location>
</feature>
<dbReference type="InterPro" id="IPR011990">
    <property type="entry name" value="TPR-like_helical_dom_sf"/>
</dbReference>
<keyword evidence="1" id="KW-1133">Transmembrane helix</keyword>
<dbReference type="InterPro" id="IPR024983">
    <property type="entry name" value="CHAT_dom"/>
</dbReference>
<keyword evidence="1" id="KW-0472">Membrane</keyword>
<dbReference type="EMBL" id="STFF01000009">
    <property type="protein sequence ID" value="THU33581.1"/>
    <property type="molecule type" value="Genomic_DNA"/>
</dbReference>
<evidence type="ECO:0000313" key="3">
    <source>
        <dbReference type="EMBL" id="THU33581.1"/>
    </source>
</evidence>
<accession>A0A4S8HGG8</accession>
<dbReference type="AlphaFoldDB" id="A0A4S8HGG8"/>
<dbReference type="RefSeq" id="WP_136580069.1">
    <property type="nucleotide sequence ID" value="NZ_STFF01000009.1"/>
</dbReference>
<feature type="transmembrane region" description="Helical" evidence="1">
    <location>
        <begin position="887"/>
        <end position="905"/>
    </location>
</feature>
<name>A0A4S8HGG8_9BACT</name>
<gene>
    <name evidence="3" type="ORF">FAM09_25905</name>
</gene>
<dbReference type="SUPFAM" id="SSF48452">
    <property type="entry name" value="TPR-like"/>
    <property type="match status" value="2"/>
</dbReference>
<dbReference type="SMART" id="SM00028">
    <property type="entry name" value="TPR"/>
    <property type="match status" value="7"/>
</dbReference>
<reference evidence="3 4" key="1">
    <citation type="submission" date="2019-04" db="EMBL/GenBank/DDBJ databases">
        <title>Niastella caeni sp. nov., isolated from activated sludge.</title>
        <authorList>
            <person name="Sheng M."/>
        </authorList>
    </citation>
    <scope>NUCLEOTIDE SEQUENCE [LARGE SCALE GENOMIC DNA]</scope>
    <source>
        <strain evidence="3 4">HX-2-15</strain>
    </source>
</reference>
<dbReference type="Pfam" id="PF12770">
    <property type="entry name" value="CHAT"/>
    <property type="match status" value="1"/>
</dbReference>
<dbReference type="Proteomes" id="UP000306918">
    <property type="component" value="Unassembled WGS sequence"/>
</dbReference>
<evidence type="ECO:0000256" key="1">
    <source>
        <dbReference type="SAM" id="Phobius"/>
    </source>
</evidence>
<keyword evidence="1" id="KW-0812">Transmembrane</keyword>
<evidence type="ECO:0000313" key="4">
    <source>
        <dbReference type="Proteomes" id="UP000306918"/>
    </source>
</evidence>
<sequence length="914" mass="103939">MSCCLHKVVIQIFFYCLITASGVYALPDSLSLPTALTKKLAHFRQQDDLELWIYERMQYVEQNPTARIDFLMRSQQEAWRTYKTYYERLAWFDLLSVQGYYQLQTGNILASINAYEAALAFYESYPLPDADVIETVLKPLGNNYTRLADYNTALFIYRKTMSLAQKANNNNLIASTYSNMAICSRSQDDLVAATAYCQEGIRYASPKTPLYGLLLSTRADILTAQEKFDSAEISCQAALKKLQQHQHDASALYWYSGALQVAAKIAVQKQQYRKAADYAEKALQIFQQHFPVTRQREKAKVHVLLGDINIKTGQATQALRYYQQALVLMIPAWEHYAINAVPSANALYSENTLTDALCGKAAALIQLNQPQDALQHYISAFVATGKLRKEFFYAESKLREVSESRSRVEAATKLAYNLWKQTGETKFLDQLLLITEMSRAQVLMDERRSRMQVSGIASSTDSLFRQCRQLQQAILYYQHELLNRKDNKNISTLLQQAEYDLSLLNKKIKQQSFQAMNDANALTVESLYNFMLQIPDSVTMLEFVAGGDSSFIIELDNKGIQSIQVISASQALHEEIPAFMHRWFANGASAMLNEPRQFYSACYGIYQATFNNRAWKKDRHYVLIPDGMFNYLPFDALLTGSAYQNNYRQWPFLCKQVSLSQAYSLATWHVQQTAQYNAAAFTGFFVSKGQHAQQVALSIDEEYNTLSKKITGRYYTNATATWNTFNSITDSTGILHISTHAVSAASDSFPYLQLYDKPFYLFELRYKHFAPALVVLSACKTADGLLLEGEGLNSISREFTAAGAGGVISGLWNVNDKTAIALMQRFYEQLDQQPDIARALHNAKKEWLQSEHENALLQLPYYWAGFVYSGHLQKVALPAVQSKKKNYWLLPLLLIPGILFVYSRLRRKKNVAYA</sequence>
<comment type="caution">
    <text evidence="3">The sequence shown here is derived from an EMBL/GenBank/DDBJ whole genome shotgun (WGS) entry which is preliminary data.</text>
</comment>
<dbReference type="Gene3D" id="1.25.40.10">
    <property type="entry name" value="Tetratricopeptide repeat domain"/>
    <property type="match status" value="2"/>
</dbReference>
<proteinExistence type="predicted"/>
<evidence type="ECO:0000259" key="2">
    <source>
        <dbReference type="Pfam" id="PF12770"/>
    </source>
</evidence>
<dbReference type="PANTHER" id="PTHR10098">
    <property type="entry name" value="RAPSYN-RELATED"/>
    <property type="match status" value="1"/>
</dbReference>
<dbReference type="InterPro" id="IPR019734">
    <property type="entry name" value="TPR_rpt"/>
</dbReference>